<keyword evidence="10 15" id="KW-0949">S-adenosyl-L-methionine</keyword>
<dbReference type="EC" id="2.1.1.228" evidence="5 15"/>
<dbReference type="InterPro" id="IPR016009">
    <property type="entry name" value="tRNA_MeTrfase_TRMD/TRM10"/>
</dbReference>
<comment type="subunit">
    <text evidence="4 15 17">Homodimer.</text>
</comment>
<dbReference type="FunFam" id="1.10.1270.20:FF:000001">
    <property type="entry name" value="tRNA (guanine-N(1)-)-methyltransferase"/>
    <property type="match status" value="1"/>
</dbReference>
<name>A0A1U9NPK8_9BACT</name>
<dbReference type="InterPro" id="IPR029026">
    <property type="entry name" value="tRNA_m1G_MTases_N"/>
</dbReference>
<keyword evidence="9 15" id="KW-0808">Transferase</keyword>
<evidence type="ECO:0000256" key="6">
    <source>
        <dbReference type="ARBA" id="ARBA00014679"/>
    </source>
</evidence>
<comment type="subcellular location">
    <subcellularLocation>
        <location evidence="2 15 17">Cytoplasm</location>
    </subcellularLocation>
</comment>
<evidence type="ECO:0000256" key="2">
    <source>
        <dbReference type="ARBA" id="ARBA00004496"/>
    </source>
</evidence>
<evidence type="ECO:0000313" key="19">
    <source>
        <dbReference type="EMBL" id="AQT69872.1"/>
    </source>
</evidence>
<dbReference type="KEGG" id="alus:STSP2_03072"/>
<dbReference type="AlphaFoldDB" id="A0A1U9NPK8"/>
<feature type="binding site" evidence="15 16">
    <location>
        <begin position="133"/>
        <end position="138"/>
    </location>
    <ligand>
        <name>S-adenosyl-L-methionine</name>
        <dbReference type="ChEBI" id="CHEBI:59789"/>
    </ligand>
</feature>
<gene>
    <name evidence="15 19" type="primary">trmD</name>
    <name evidence="19" type="ORF">STSP2_03072</name>
</gene>
<dbReference type="FunFam" id="3.40.1280.10:FF:000001">
    <property type="entry name" value="tRNA (guanine-N(1)-)-methyltransferase"/>
    <property type="match status" value="1"/>
</dbReference>
<evidence type="ECO:0000256" key="5">
    <source>
        <dbReference type="ARBA" id="ARBA00012807"/>
    </source>
</evidence>
<evidence type="ECO:0000313" key="20">
    <source>
        <dbReference type="Proteomes" id="UP000189674"/>
    </source>
</evidence>
<keyword evidence="11 15" id="KW-0819">tRNA processing</keyword>
<proteinExistence type="inferred from homology"/>
<evidence type="ECO:0000256" key="9">
    <source>
        <dbReference type="ARBA" id="ARBA00022679"/>
    </source>
</evidence>
<dbReference type="EMBL" id="CP019791">
    <property type="protein sequence ID" value="AQT69872.1"/>
    <property type="molecule type" value="Genomic_DNA"/>
</dbReference>
<evidence type="ECO:0000256" key="11">
    <source>
        <dbReference type="ARBA" id="ARBA00022694"/>
    </source>
</evidence>
<keyword evidence="20" id="KW-1185">Reference proteome</keyword>
<evidence type="ECO:0000256" key="13">
    <source>
        <dbReference type="ARBA" id="ARBA00033392"/>
    </source>
</evidence>
<evidence type="ECO:0000256" key="15">
    <source>
        <dbReference type="HAMAP-Rule" id="MF_00605"/>
    </source>
</evidence>
<dbReference type="CDD" id="cd18080">
    <property type="entry name" value="TrmD-like"/>
    <property type="match status" value="1"/>
</dbReference>
<dbReference type="RefSeq" id="WP_146663515.1">
    <property type="nucleotide sequence ID" value="NZ_CP019791.1"/>
</dbReference>
<evidence type="ECO:0000256" key="12">
    <source>
        <dbReference type="ARBA" id="ARBA00029736"/>
    </source>
</evidence>
<dbReference type="GO" id="GO:0002939">
    <property type="term" value="P:tRNA N1-guanine methylation"/>
    <property type="evidence" value="ECO:0007669"/>
    <property type="project" value="TreeGrafter"/>
</dbReference>
<dbReference type="GO" id="GO:0052906">
    <property type="term" value="F:tRNA (guanine(37)-N1)-methyltransferase activity"/>
    <property type="evidence" value="ECO:0007669"/>
    <property type="project" value="UniProtKB-UniRule"/>
</dbReference>
<dbReference type="PIRSF" id="PIRSF000386">
    <property type="entry name" value="tRNA_mtase"/>
    <property type="match status" value="1"/>
</dbReference>
<evidence type="ECO:0000256" key="17">
    <source>
        <dbReference type="RuleBase" id="RU003464"/>
    </source>
</evidence>
<dbReference type="OrthoDB" id="9807416at2"/>
<keyword evidence="7 15" id="KW-0963">Cytoplasm</keyword>
<dbReference type="HAMAP" id="MF_00605">
    <property type="entry name" value="TrmD"/>
    <property type="match status" value="1"/>
</dbReference>
<organism evidence="19 20">
    <name type="scientific">Anaerohalosphaera lusitana</name>
    <dbReference type="NCBI Taxonomy" id="1936003"/>
    <lineage>
        <taxon>Bacteria</taxon>
        <taxon>Pseudomonadati</taxon>
        <taxon>Planctomycetota</taxon>
        <taxon>Phycisphaerae</taxon>
        <taxon>Sedimentisphaerales</taxon>
        <taxon>Anaerohalosphaeraceae</taxon>
        <taxon>Anaerohalosphaera</taxon>
    </lineage>
</organism>
<keyword evidence="8 15" id="KW-0489">Methyltransferase</keyword>
<dbReference type="GO" id="GO:0005829">
    <property type="term" value="C:cytosol"/>
    <property type="evidence" value="ECO:0007669"/>
    <property type="project" value="TreeGrafter"/>
</dbReference>
<evidence type="ECO:0000256" key="14">
    <source>
        <dbReference type="ARBA" id="ARBA00047783"/>
    </source>
</evidence>
<evidence type="ECO:0000256" key="4">
    <source>
        <dbReference type="ARBA" id="ARBA00011738"/>
    </source>
</evidence>
<feature type="binding site" evidence="15 16">
    <location>
        <position position="113"/>
    </location>
    <ligand>
        <name>S-adenosyl-L-methionine</name>
        <dbReference type="ChEBI" id="CHEBI:59789"/>
    </ligand>
</feature>
<dbReference type="InterPro" id="IPR002649">
    <property type="entry name" value="tRNA_m1G_MeTrfase_TrmD"/>
</dbReference>
<dbReference type="InterPro" id="IPR029028">
    <property type="entry name" value="Alpha/beta_knot_MTases"/>
</dbReference>
<dbReference type="Pfam" id="PF01746">
    <property type="entry name" value="tRNA_m1G_MT"/>
    <property type="match status" value="1"/>
</dbReference>
<reference evidence="20" key="1">
    <citation type="submission" date="2017-02" db="EMBL/GenBank/DDBJ databases">
        <title>Comparative genomics and description of representatives of a novel lineage of planctomycetes thriving in anoxic sediments.</title>
        <authorList>
            <person name="Spring S."/>
            <person name="Bunk B."/>
            <person name="Sproer C."/>
        </authorList>
    </citation>
    <scope>NUCLEOTIDE SEQUENCE [LARGE SCALE GENOMIC DNA]</scope>
    <source>
        <strain evidence="20">ST-NAGAB-D1</strain>
    </source>
</reference>
<dbReference type="SUPFAM" id="SSF75217">
    <property type="entry name" value="alpha/beta knot"/>
    <property type="match status" value="1"/>
</dbReference>
<evidence type="ECO:0000259" key="18">
    <source>
        <dbReference type="Pfam" id="PF01746"/>
    </source>
</evidence>
<evidence type="ECO:0000256" key="16">
    <source>
        <dbReference type="PIRSR" id="PIRSR000386-1"/>
    </source>
</evidence>
<comment type="similarity">
    <text evidence="3 15 17">Belongs to the RNA methyltransferase TrmD family.</text>
</comment>
<evidence type="ECO:0000256" key="10">
    <source>
        <dbReference type="ARBA" id="ARBA00022691"/>
    </source>
</evidence>
<dbReference type="STRING" id="1936003.STSP2_03072"/>
<dbReference type="PANTHER" id="PTHR46417">
    <property type="entry name" value="TRNA (GUANINE-N(1)-)-METHYLTRANSFERASE"/>
    <property type="match status" value="1"/>
</dbReference>
<feature type="domain" description="tRNA methyltransferase TRMD/TRM10-type" evidence="18">
    <location>
        <begin position="1"/>
        <end position="225"/>
    </location>
</feature>
<comment type="catalytic activity">
    <reaction evidence="14 15 17">
        <text>guanosine(37) in tRNA + S-adenosyl-L-methionine = N(1)-methylguanosine(37) in tRNA + S-adenosyl-L-homocysteine + H(+)</text>
        <dbReference type="Rhea" id="RHEA:36899"/>
        <dbReference type="Rhea" id="RHEA-COMP:10145"/>
        <dbReference type="Rhea" id="RHEA-COMP:10147"/>
        <dbReference type="ChEBI" id="CHEBI:15378"/>
        <dbReference type="ChEBI" id="CHEBI:57856"/>
        <dbReference type="ChEBI" id="CHEBI:59789"/>
        <dbReference type="ChEBI" id="CHEBI:73542"/>
        <dbReference type="ChEBI" id="CHEBI:74269"/>
        <dbReference type="EC" id="2.1.1.228"/>
    </reaction>
</comment>
<dbReference type="NCBIfam" id="TIGR00088">
    <property type="entry name" value="trmD"/>
    <property type="match status" value="1"/>
</dbReference>
<dbReference type="Proteomes" id="UP000189674">
    <property type="component" value="Chromosome"/>
</dbReference>
<sequence length="234" mass="26240">MRIDIMTLFPEMFAGPLGYSIPKRAQEAGLVDIELTNIREFGLGNYKKVDDTPYGGGPGMVMMCEPVFNCFEHVEQLDPEPGRVLMMSPAGRKLDQKLVRELSGEKRLILLAGRYEGFDERIQQGLGAEPVSIGDYVLSGGELVAMVVVDSVVRLLEGALGHEESATEESFSEGLLEYPHYTRPVEYKGMRVPEVLMSGNHAKIELWRKEQALERTKKWRPDMLDDCDGTDEEV</sequence>
<evidence type="ECO:0000256" key="1">
    <source>
        <dbReference type="ARBA" id="ARBA00002634"/>
    </source>
</evidence>
<dbReference type="InterPro" id="IPR023148">
    <property type="entry name" value="tRNA_m1G_MeTrfase_C_sf"/>
</dbReference>
<dbReference type="PANTHER" id="PTHR46417:SF1">
    <property type="entry name" value="TRNA (GUANINE-N(1)-)-METHYLTRANSFERASE"/>
    <property type="match status" value="1"/>
</dbReference>
<comment type="function">
    <text evidence="1 15 17">Specifically methylates guanosine-37 in various tRNAs.</text>
</comment>
<accession>A0A1U9NPK8</accession>
<evidence type="ECO:0000256" key="8">
    <source>
        <dbReference type="ARBA" id="ARBA00022603"/>
    </source>
</evidence>
<dbReference type="Gene3D" id="3.40.1280.10">
    <property type="match status" value="1"/>
</dbReference>
<evidence type="ECO:0000256" key="7">
    <source>
        <dbReference type="ARBA" id="ARBA00022490"/>
    </source>
</evidence>
<protein>
    <recommendedName>
        <fullName evidence="6 15">tRNA (guanine-N(1)-)-methyltransferase</fullName>
        <ecNumber evidence="5 15">2.1.1.228</ecNumber>
    </recommendedName>
    <alternativeName>
        <fullName evidence="12 15">M1G-methyltransferase</fullName>
    </alternativeName>
    <alternativeName>
        <fullName evidence="13 15">tRNA [GM37] methyltransferase</fullName>
    </alternativeName>
</protein>
<dbReference type="Gene3D" id="1.10.1270.20">
    <property type="entry name" value="tRNA(m1g37)methyltransferase, domain 2"/>
    <property type="match status" value="1"/>
</dbReference>
<evidence type="ECO:0000256" key="3">
    <source>
        <dbReference type="ARBA" id="ARBA00007630"/>
    </source>
</evidence>
<dbReference type="NCBIfam" id="NF000648">
    <property type="entry name" value="PRK00026.1"/>
    <property type="match status" value="1"/>
</dbReference>